<dbReference type="OrthoDB" id="6617531at2759"/>
<evidence type="ECO:0000256" key="7">
    <source>
        <dbReference type="ARBA" id="ARBA00022723"/>
    </source>
</evidence>
<comment type="cofactor">
    <cofactor evidence="1">
        <name>Mg(2+)</name>
        <dbReference type="ChEBI" id="CHEBI:18420"/>
    </cofactor>
</comment>
<keyword evidence="9" id="KW-0378">Hydrolase</keyword>
<dbReference type="SUPFAM" id="SSF55307">
    <property type="entry name" value="Tubulin C-terminal domain-like"/>
    <property type="match status" value="1"/>
</dbReference>
<dbReference type="Pfam" id="PF00091">
    <property type="entry name" value="Tubulin"/>
    <property type="match status" value="1"/>
</dbReference>
<dbReference type="GO" id="GO:0005874">
    <property type="term" value="C:microtubule"/>
    <property type="evidence" value="ECO:0007669"/>
    <property type="project" value="UniProtKB-KW"/>
</dbReference>
<dbReference type="FunFam" id="3.40.50.1440:FF:000011">
    <property type="entry name" value="Tubulin alpha chain"/>
    <property type="match status" value="1"/>
</dbReference>
<evidence type="ECO:0000313" key="18">
    <source>
        <dbReference type="Proteomes" id="UP001152798"/>
    </source>
</evidence>
<dbReference type="InterPro" id="IPR023123">
    <property type="entry name" value="Tubulin_C"/>
</dbReference>
<evidence type="ECO:0000256" key="12">
    <source>
        <dbReference type="ARBA" id="ARBA00023212"/>
    </source>
</evidence>
<dbReference type="EMBL" id="OV725079">
    <property type="protein sequence ID" value="CAH1397569.1"/>
    <property type="molecule type" value="Genomic_DNA"/>
</dbReference>
<comment type="subunit">
    <text evidence="4">Dimer of alpha and beta chains. A typical microtubule is a hollow water-filled tube with an outer diameter of 25 nm and an inner diameter of 15 nM. Alpha-beta heterodimers associate head-to-tail to form protofilaments running lengthwise along the microtubule wall with the beta-tubulin subunit facing the microtubule plus end conferring a structural polarity. Microtubules usually have 13 protofilaments but different protofilament numbers can be found in some organisms and specialized cells.</text>
</comment>
<comment type="catalytic activity">
    <reaction evidence="14">
        <text>GTP + H2O = GDP + phosphate + H(+)</text>
        <dbReference type="Rhea" id="RHEA:19669"/>
        <dbReference type="ChEBI" id="CHEBI:15377"/>
        <dbReference type="ChEBI" id="CHEBI:15378"/>
        <dbReference type="ChEBI" id="CHEBI:37565"/>
        <dbReference type="ChEBI" id="CHEBI:43474"/>
        <dbReference type="ChEBI" id="CHEBI:58189"/>
    </reaction>
    <physiologicalReaction direction="left-to-right" evidence="14">
        <dbReference type="Rhea" id="RHEA:19670"/>
    </physiologicalReaction>
</comment>
<keyword evidence="6" id="KW-0493">Microtubule</keyword>
<evidence type="ECO:0000256" key="6">
    <source>
        <dbReference type="ARBA" id="ARBA00022701"/>
    </source>
</evidence>
<dbReference type="Gene3D" id="1.10.287.600">
    <property type="entry name" value="Helix hairpin bin"/>
    <property type="match status" value="1"/>
</dbReference>
<keyword evidence="10" id="KW-0460">Magnesium</keyword>
<evidence type="ECO:0000256" key="11">
    <source>
        <dbReference type="ARBA" id="ARBA00023134"/>
    </source>
</evidence>
<evidence type="ECO:0000256" key="13">
    <source>
        <dbReference type="ARBA" id="ARBA00034296"/>
    </source>
</evidence>
<evidence type="ECO:0000256" key="10">
    <source>
        <dbReference type="ARBA" id="ARBA00022842"/>
    </source>
</evidence>
<evidence type="ECO:0000256" key="5">
    <source>
        <dbReference type="ARBA" id="ARBA00022490"/>
    </source>
</evidence>
<evidence type="ECO:0000256" key="4">
    <source>
        <dbReference type="ARBA" id="ARBA00011747"/>
    </source>
</evidence>
<evidence type="ECO:0000256" key="3">
    <source>
        <dbReference type="ARBA" id="ARBA00009636"/>
    </source>
</evidence>
<reference evidence="17" key="1">
    <citation type="submission" date="2022-01" db="EMBL/GenBank/DDBJ databases">
        <authorList>
            <person name="King R."/>
        </authorList>
    </citation>
    <scope>NUCLEOTIDE SEQUENCE</scope>
</reference>
<evidence type="ECO:0000313" key="17">
    <source>
        <dbReference type="EMBL" id="CAH1397569.1"/>
    </source>
</evidence>
<dbReference type="InterPro" id="IPR000217">
    <property type="entry name" value="Tubulin"/>
</dbReference>
<dbReference type="InterPro" id="IPR002452">
    <property type="entry name" value="Alpha_tubulin"/>
</dbReference>
<evidence type="ECO:0000256" key="1">
    <source>
        <dbReference type="ARBA" id="ARBA00001946"/>
    </source>
</evidence>
<dbReference type="CDD" id="cd02186">
    <property type="entry name" value="alpha_tubulin"/>
    <property type="match status" value="1"/>
</dbReference>
<dbReference type="InterPro" id="IPR008280">
    <property type="entry name" value="Tub_FtsZ_C"/>
</dbReference>
<evidence type="ECO:0000256" key="8">
    <source>
        <dbReference type="ARBA" id="ARBA00022741"/>
    </source>
</evidence>
<dbReference type="AlphaFoldDB" id="A0A9P0MKN4"/>
<evidence type="ECO:0000256" key="2">
    <source>
        <dbReference type="ARBA" id="ARBA00004245"/>
    </source>
</evidence>
<dbReference type="PRINTS" id="PR01161">
    <property type="entry name" value="TUBULIN"/>
</dbReference>
<dbReference type="GO" id="GO:0046872">
    <property type="term" value="F:metal ion binding"/>
    <property type="evidence" value="ECO:0007669"/>
    <property type="project" value="UniProtKB-KW"/>
</dbReference>
<comment type="similarity">
    <text evidence="3">Belongs to the tubulin family.</text>
</comment>
<comment type="subcellular location">
    <subcellularLocation>
        <location evidence="2">Cytoplasm</location>
        <location evidence="2">Cytoskeleton</location>
    </subcellularLocation>
</comment>
<dbReference type="GO" id="GO:0016787">
    <property type="term" value="F:hydrolase activity"/>
    <property type="evidence" value="ECO:0007669"/>
    <property type="project" value="UniProtKB-KW"/>
</dbReference>
<dbReference type="SUPFAM" id="SSF52490">
    <property type="entry name" value="Tubulin nucleotide-binding domain-like"/>
    <property type="match status" value="1"/>
</dbReference>
<feature type="domain" description="Tubulin/FtsZ GTPase" evidence="15">
    <location>
        <begin position="53"/>
        <end position="250"/>
    </location>
</feature>
<accession>A0A9P0MKN4</accession>
<dbReference type="InterPro" id="IPR037103">
    <property type="entry name" value="Tubulin/FtsZ-like_C"/>
</dbReference>
<feature type="domain" description="Tubulin/FtsZ 2-layer sandwich" evidence="16">
    <location>
        <begin position="252"/>
        <end position="397"/>
    </location>
</feature>
<dbReference type="Proteomes" id="UP001152798">
    <property type="component" value="Chromosome 3"/>
</dbReference>
<dbReference type="PANTHER" id="PTHR11588">
    <property type="entry name" value="TUBULIN"/>
    <property type="match status" value="1"/>
</dbReference>
<dbReference type="Pfam" id="PF03953">
    <property type="entry name" value="Tubulin_C"/>
    <property type="match status" value="1"/>
</dbReference>
<dbReference type="Gene3D" id="3.40.50.1440">
    <property type="entry name" value="Tubulin/FtsZ, GTPase domain"/>
    <property type="match status" value="1"/>
</dbReference>
<keyword evidence="12" id="KW-0206">Cytoskeleton</keyword>
<evidence type="ECO:0000256" key="9">
    <source>
        <dbReference type="ARBA" id="ARBA00022801"/>
    </source>
</evidence>
<dbReference type="GO" id="GO:0007017">
    <property type="term" value="P:microtubule-based process"/>
    <property type="evidence" value="ECO:0007669"/>
    <property type="project" value="InterPro"/>
</dbReference>
<sequence length="442" mass="49111">MREVISVHTGQAGVQLGDCCWELYCIEHKLDPRGSLSPVRGTDPPSDTFCDGFNSFFMEMQTGNFSPRAVLVDLESTPIDVVRTGKHKQLYMPNMLLAGTEDAANNFARGYYTTGRKMVPKLMDALRRQAEACDKLQGFFLFHSFGGGSGSGFNALIVESLEHDYGKKSKIEIAIFPSPTMATAVVEPYNAVLSTHMTLQLTDCVLLADNEAMYNICHAHLDIDSPTYSSLNRLLAQAVSSMTASLRFMGSLNADFTDFQTNLVPYPRIHFPVVSYAPILANKYADHGNLSVSEITNRCFETSNRMVKCITESGRYMACVLLYRGDVAPKDVNAAIHTVKAKRSVRFVGWSPSGFKVGINSSCPAHVEVGDLAHTNRAVCMLSNTTAIREAWTSINIKFHLMKDRKAFFHHYTGEGLEEKEFDIAQDNLLGLEQDYEMLTKE</sequence>
<gene>
    <name evidence="17" type="ORF">NEZAVI_LOCUS7368</name>
</gene>
<keyword evidence="8" id="KW-0547">Nucleotide-binding</keyword>
<dbReference type="InterPro" id="IPR003008">
    <property type="entry name" value="Tubulin_FtsZ_GTPase"/>
</dbReference>
<comment type="function">
    <text evidence="13">Tubulin is the major constituent of microtubules, a cylinder consisting of laterally associated linear protofilaments composed of alpha- and beta-tubulin heterodimers. Microtubules grow by the addition of GTP-tubulin dimers to the microtubule end, where a stabilizing cap forms. Below the cap, tubulin dimers are in GDP-bound state, owing to GTPase activity of alpha-tubulin.</text>
</comment>
<dbReference type="InterPro" id="IPR018316">
    <property type="entry name" value="Tubulin/FtsZ_2-layer-sand-dom"/>
</dbReference>
<evidence type="ECO:0000259" key="16">
    <source>
        <dbReference type="SMART" id="SM00865"/>
    </source>
</evidence>
<keyword evidence="11" id="KW-0342">GTP-binding</keyword>
<dbReference type="Gene3D" id="3.30.1330.20">
    <property type="entry name" value="Tubulin/FtsZ, C-terminal domain"/>
    <property type="match status" value="1"/>
</dbReference>
<proteinExistence type="inferred from homology"/>
<name>A0A9P0MKN4_NEZVI</name>
<dbReference type="InterPro" id="IPR036525">
    <property type="entry name" value="Tubulin/FtsZ_GTPase_sf"/>
</dbReference>
<dbReference type="SMART" id="SM00864">
    <property type="entry name" value="Tubulin"/>
    <property type="match status" value="1"/>
</dbReference>
<dbReference type="GO" id="GO:0005200">
    <property type="term" value="F:structural constituent of cytoskeleton"/>
    <property type="evidence" value="ECO:0007669"/>
    <property type="project" value="InterPro"/>
</dbReference>
<dbReference type="SMART" id="SM00865">
    <property type="entry name" value="Tubulin_C"/>
    <property type="match status" value="1"/>
</dbReference>
<evidence type="ECO:0000256" key="14">
    <source>
        <dbReference type="ARBA" id="ARBA00049117"/>
    </source>
</evidence>
<protein>
    <recommendedName>
        <fullName evidence="19">Tubulin alpha chain</fullName>
    </recommendedName>
</protein>
<keyword evidence="5" id="KW-0963">Cytoplasm</keyword>
<dbReference type="GO" id="GO:0005525">
    <property type="term" value="F:GTP binding"/>
    <property type="evidence" value="ECO:0007669"/>
    <property type="project" value="UniProtKB-KW"/>
</dbReference>
<keyword evidence="7" id="KW-0479">Metal-binding</keyword>
<organism evidence="17 18">
    <name type="scientific">Nezara viridula</name>
    <name type="common">Southern green stink bug</name>
    <name type="synonym">Cimex viridulus</name>
    <dbReference type="NCBI Taxonomy" id="85310"/>
    <lineage>
        <taxon>Eukaryota</taxon>
        <taxon>Metazoa</taxon>
        <taxon>Ecdysozoa</taxon>
        <taxon>Arthropoda</taxon>
        <taxon>Hexapoda</taxon>
        <taxon>Insecta</taxon>
        <taxon>Pterygota</taxon>
        <taxon>Neoptera</taxon>
        <taxon>Paraneoptera</taxon>
        <taxon>Hemiptera</taxon>
        <taxon>Heteroptera</taxon>
        <taxon>Panheteroptera</taxon>
        <taxon>Pentatomomorpha</taxon>
        <taxon>Pentatomoidea</taxon>
        <taxon>Pentatomidae</taxon>
        <taxon>Pentatominae</taxon>
        <taxon>Nezara</taxon>
    </lineage>
</organism>
<dbReference type="PRINTS" id="PR01162">
    <property type="entry name" value="ALPHATUBULIN"/>
</dbReference>
<evidence type="ECO:0008006" key="19">
    <source>
        <dbReference type="Google" id="ProtNLM"/>
    </source>
</evidence>
<evidence type="ECO:0000259" key="15">
    <source>
        <dbReference type="SMART" id="SM00864"/>
    </source>
</evidence>
<keyword evidence="18" id="KW-1185">Reference proteome</keyword>